<dbReference type="Proteomes" id="UP001596496">
    <property type="component" value="Unassembled WGS sequence"/>
</dbReference>
<feature type="region of interest" description="Disordered" evidence="1">
    <location>
        <begin position="47"/>
        <end position="75"/>
    </location>
</feature>
<dbReference type="RefSeq" id="WP_380829408.1">
    <property type="nucleotide sequence ID" value="NZ_JBHTCG010000019.1"/>
</dbReference>
<evidence type="ECO:0000313" key="3">
    <source>
        <dbReference type="Proteomes" id="UP001596496"/>
    </source>
</evidence>
<name>A0ABW2PB67_9ACTN</name>
<feature type="compositionally biased region" description="Gly residues" evidence="1">
    <location>
        <begin position="54"/>
        <end position="67"/>
    </location>
</feature>
<evidence type="ECO:0000256" key="1">
    <source>
        <dbReference type="SAM" id="MobiDB-lite"/>
    </source>
</evidence>
<gene>
    <name evidence="2" type="ORF">ACFQSB_24950</name>
</gene>
<accession>A0ABW2PB67</accession>
<reference evidence="3" key="1">
    <citation type="journal article" date="2019" name="Int. J. Syst. Evol. Microbiol.">
        <title>The Global Catalogue of Microorganisms (GCM) 10K type strain sequencing project: providing services to taxonomists for standard genome sequencing and annotation.</title>
        <authorList>
            <consortium name="The Broad Institute Genomics Platform"/>
            <consortium name="The Broad Institute Genome Sequencing Center for Infectious Disease"/>
            <person name="Wu L."/>
            <person name="Ma J."/>
        </authorList>
    </citation>
    <scope>NUCLEOTIDE SEQUENCE [LARGE SCALE GENOMIC DNA]</scope>
    <source>
        <strain evidence="3">CECT 7649</strain>
    </source>
</reference>
<sequence>MRVAWTALDGGVWRLRMRLDSGEDLAGTVTDGHPVELATDTCHVRLPARAGDVGPSGAGSSGAGSSGAGTPPGEAHPDLLALAAWTVAAPWTRHRVVFDRPISAELAAAFESGWGVEAGPVGGGPPRAAGDRLAISYSGGADSAAVAAILPDAPLIHFRRVGHPRVPNRWTHYRSDVLAALANDTGRDVTIVESDLEFLLRSPRPGYPEHHAVMAGAVLLADAMDLGGVALGYEIGSRWLGGGRYVHRYTPDNPMWSGHGPWGRLFAAAGLPLVLPVGGISEAMTMRVALGSGLRDQVRWCLRGDGAGPCGRCGKCLYKELIQAAIERRPMSTAITADRPVARKWQQPPPYGGQEMIEYGCAHIPNIDDTPFARAAGYLRATPESTAWLERCYPPAVEEIPARWRGAIAAVMERDFGFMDADDVKRVESWGGR</sequence>
<organism evidence="2 3">
    <name type="scientific">Sphaerisporangium rhizosphaerae</name>
    <dbReference type="NCBI Taxonomy" id="2269375"/>
    <lineage>
        <taxon>Bacteria</taxon>
        <taxon>Bacillati</taxon>
        <taxon>Actinomycetota</taxon>
        <taxon>Actinomycetes</taxon>
        <taxon>Streptosporangiales</taxon>
        <taxon>Streptosporangiaceae</taxon>
        <taxon>Sphaerisporangium</taxon>
    </lineage>
</organism>
<dbReference type="Pfam" id="PF19932">
    <property type="entry name" value="DUF6395"/>
    <property type="match status" value="1"/>
</dbReference>
<proteinExistence type="predicted"/>
<dbReference type="SUPFAM" id="SSF52402">
    <property type="entry name" value="Adenine nucleotide alpha hydrolases-like"/>
    <property type="match status" value="1"/>
</dbReference>
<keyword evidence="3" id="KW-1185">Reference proteome</keyword>
<comment type="caution">
    <text evidence="2">The sequence shown here is derived from an EMBL/GenBank/DDBJ whole genome shotgun (WGS) entry which is preliminary data.</text>
</comment>
<protein>
    <submittedName>
        <fullName evidence="2">DUF6395 domain-containing protein</fullName>
    </submittedName>
</protein>
<dbReference type="InterPro" id="IPR045654">
    <property type="entry name" value="DUF6395"/>
</dbReference>
<evidence type="ECO:0000313" key="2">
    <source>
        <dbReference type="EMBL" id="MFC7385480.1"/>
    </source>
</evidence>
<dbReference type="EMBL" id="JBHTCG010000019">
    <property type="protein sequence ID" value="MFC7385480.1"/>
    <property type="molecule type" value="Genomic_DNA"/>
</dbReference>